<dbReference type="GO" id="GO:0007040">
    <property type="term" value="P:lysosome organization"/>
    <property type="evidence" value="ECO:0007669"/>
    <property type="project" value="TreeGrafter"/>
</dbReference>
<protein>
    <recommendedName>
        <fullName evidence="7">Battenin</fullName>
    </recommendedName>
</protein>
<evidence type="ECO:0000256" key="3">
    <source>
        <dbReference type="ARBA" id="ARBA00022448"/>
    </source>
</evidence>
<keyword evidence="4 7" id="KW-0812">Transmembrane</keyword>
<dbReference type="PRINTS" id="PR01315">
    <property type="entry name" value="BATTENIN"/>
</dbReference>
<keyword evidence="3" id="KW-0813">Transport</keyword>
<dbReference type="SUPFAM" id="SSF103473">
    <property type="entry name" value="MFS general substrate transporter"/>
    <property type="match status" value="1"/>
</dbReference>
<evidence type="ECO:0000256" key="5">
    <source>
        <dbReference type="ARBA" id="ARBA00022989"/>
    </source>
</evidence>
<feature type="transmembrane region" description="Helical" evidence="7">
    <location>
        <begin position="342"/>
        <end position="358"/>
    </location>
</feature>
<evidence type="ECO:0000256" key="7">
    <source>
        <dbReference type="RuleBase" id="RU361113"/>
    </source>
</evidence>
<reference evidence="8 9" key="1">
    <citation type="journal article" date="2015" name="Genome Biol.">
        <title>Comparative genomics of Steinernema reveals deeply conserved gene regulatory networks.</title>
        <authorList>
            <person name="Dillman A.R."/>
            <person name="Macchietto M."/>
            <person name="Porter C.F."/>
            <person name="Rogers A."/>
            <person name="Williams B."/>
            <person name="Antoshechkin I."/>
            <person name="Lee M.M."/>
            <person name="Goodwin Z."/>
            <person name="Lu X."/>
            <person name="Lewis E.E."/>
            <person name="Goodrich-Blair H."/>
            <person name="Stock S.P."/>
            <person name="Adams B.J."/>
            <person name="Sternberg P.W."/>
            <person name="Mortazavi A."/>
        </authorList>
    </citation>
    <scope>NUCLEOTIDE SEQUENCE [LARGE SCALE GENOMIC DNA]</scope>
    <source>
        <strain evidence="8 9">ALL</strain>
    </source>
</reference>
<keyword evidence="6 7" id="KW-0472">Membrane</keyword>
<dbReference type="InterPro" id="IPR018460">
    <property type="entry name" value="Battenin_disease_Cln3_subgr"/>
</dbReference>
<feature type="transmembrane region" description="Helical" evidence="7">
    <location>
        <begin position="273"/>
        <end position="290"/>
    </location>
</feature>
<evidence type="ECO:0000256" key="1">
    <source>
        <dbReference type="ARBA" id="ARBA00004127"/>
    </source>
</evidence>
<feature type="transmembrane region" description="Helical" evidence="7">
    <location>
        <begin position="404"/>
        <end position="425"/>
    </location>
</feature>
<keyword evidence="7" id="KW-0458">Lysosome</keyword>
<feature type="transmembrane region" description="Helical" evidence="7">
    <location>
        <begin position="157"/>
        <end position="180"/>
    </location>
</feature>
<evidence type="ECO:0000313" key="9">
    <source>
        <dbReference type="Proteomes" id="UP000298663"/>
    </source>
</evidence>
<dbReference type="OrthoDB" id="5965864at2759"/>
<feature type="transmembrane region" description="Helical" evidence="7">
    <location>
        <begin position="128"/>
        <end position="150"/>
    </location>
</feature>
<comment type="subcellular location">
    <subcellularLocation>
        <location evidence="1">Endomembrane system</location>
        <topology evidence="1">Multi-pass membrane protein</topology>
    </subcellularLocation>
    <subcellularLocation>
        <location evidence="7">Lysosome membrane</location>
        <topology evidence="7">Multi-pass membrane protein</topology>
    </subcellularLocation>
</comment>
<evidence type="ECO:0000256" key="4">
    <source>
        <dbReference type="ARBA" id="ARBA00022692"/>
    </source>
</evidence>
<dbReference type="GO" id="GO:0051453">
    <property type="term" value="P:regulation of intracellular pH"/>
    <property type="evidence" value="ECO:0007669"/>
    <property type="project" value="TreeGrafter"/>
</dbReference>
<dbReference type="AlphaFoldDB" id="A0A4U5NBE6"/>
<dbReference type="Proteomes" id="UP000298663">
    <property type="component" value="Unassembled WGS sequence"/>
</dbReference>
<feature type="transmembrane region" description="Helical" evidence="7">
    <location>
        <begin position="192"/>
        <end position="212"/>
    </location>
</feature>
<accession>A0A4U5NBE6</accession>
<dbReference type="Pfam" id="PF02487">
    <property type="entry name" value="CLN3"/>
    <property type="match status" value="1"/>
</dbReference>
<dbReference type="InterPro" id="IPR036259">
    <property type="entry name" value="MFS_trans_sf"/>
</dbReference>
<evidence type="ECO:0000313" key="8">
    <source>
        <dbReference type="EMBL" id="TKR80136.1"/>
    </source>
</evidence>
<reference evidence="8 9" key="2">
    <citation type="journal article" date="2019" name="G3 (Bethesda)">
        <title>Hybrid Assembly of the Genome of the Entomopathogenic Nematode Steinernema carpocapsae Identifies the X-Chromosome.</title>
        <authorList>
            <person name="Serra L."/>
            <person name="Macchietto M."/>
            <person name="Macias-Munoz A."/>
            <person name="McGill C.J."/>
            <person name="Rodriguez I.M."/>
            <person name="Rodriguez B."/>
            <person name="Murad R."/>
            <person name="Mortazavi A."/>
        </authorList>
    </citation>
    <scope>NUCLEOTIDE SEQUENCE [LARGE SCALE GENOMIC DNA]</scope>
    <source>
        <strain evidence="8 9">ALL</strain>
    </source>
</reference>
<feature type="transmembrane region" description="Helical" evidence="7">
    <location>
        <begin position="104"/>
        <end position="122"/>
    </location>
</feature>
<comment type="similarity">
    <text evidence="2 7">Belongs to the battenin family.</text>
</comment>
<name>A0A4U5NBE6_STECR</name>
<dbReference type="GO" id="GO:0012505">
    <property type="term" value="C:endomembrane system"/>
    <property type="evidence" value="ECO:0007669"/>
    <property type="project" value="UniProtKB-SubCell"/>
</dbReference>
<organism evidence="8 9">
    <name type="scientific">Steinernema carpocapsae</name>
    <name type="common">Entomopathogenic nematode</name>
    <dbReference type="NCBI Taxonomy" id="34508"/>
    <lineage>
        <taxon>Eukaryota</taxon>
        <taxon>Metazoa</taxon>
        <taxon>Ecdysozoa</taxon>
        <taxon>Nematoda</taxon>
        <taxon>Chromadorea</taxon>
        <taxon>Rhabditida</taxon>
        <taxon>Tylenchina</taxon>
        <taxon>Panagrolaimomorpha</taxon>
        <taxon>Strongyloidoidea</taxon>
        <taxon>Steinernematidae</taxon>
        <taxon>Steinernema</taxon>
    </lineage>
</organism>
<dbReference type="InterPro" id="IPR003492">
    <property type="entry name" value="Battenin_disease_Cln3"/>
</dbReference>
<feature type="transmembrane region" description="Helical" evidence="7">
    <location>
        <begin position="364"/>
        <end position="383"/>
    </location>
</feature>
<dbReference type="GO" id="GO:0005765">
    <property type="term" value="C:lysosomal membrane"/>
    <property type="evidence" value="ECO:0007669"/>
    <property type="project" value="UniProtKB-SubCell"/>
</dbReference>
<evidence type="ECO:0000256" key="6">
    <source>
        <dbReference type="ARBA" id="ARBA00023136"/>
    </source>
</evidence>
<dbReference type="PANTHER" id="PTHR10981">
    <property type="entry name" value="BATTENIN"/>
    <property type="match status" value="1"/>
</dbReference>
<feature type="transmembrane region" description="Helical" evidence="7">
    <location>
        <begin position="15"/>
        <end position="36"/>
    </location>
</feature>
<dbReference type="STRING" id="34508.A0A4U5NBE6"/>
<keyword evidence="9" id="KW-1185">Reference proteome</keyword>
<gene>
    <name evidence="8" type="ORF">L596_014257</name>
</gene>
<dbReference type="PANTHER" id="PTHR10981:SF0">
    <property type="entry name" value="BATTENIN"/>
    <property type="match status" value="1"/>
</dbReference>
<dbReference type="EMBL" id="AZBU02000004">
    <property type="protein sequence ID" value="TKR80136.1"/>
    <property type="molecule type" value="Genomic_DNA"/>
</dbReference>
<sequence length="438" mass="47508">MAISKGDEKTRVRNLIGYWFLGLCNNFAYIVMLAAAGDILDTATSDDDVPALSGNSTTYQCIGDLKEQKCSPVSTGAILLADILPTLIVKTTAPFLIRRIPFGVRHLFIIAGQLIAFVTVAFSTNIFMGLTGVVIASTACGLGDITFLPMASHFPSYVISTWSSGTGASGLIGSTTYAVLTDPNIGHFTPNQALLMMTVIPVVFAVMFWGVLKKPATVHQVSLMHPSTYLVPDPVNVAPCPEKQDVYAIPPPARKGSKAVISLKEKLVLIKPLLKFMVPLAIVYFAEYFINQGLMELVVFNCLTGLGMSPRQQYRWYQVLYQIGVFLSRTSISLFVLPVKMLPVLAVLQVANAIFFSFEATNRFIPHILIVFSIVLFEGSLGGSSYANTFNAIHITSSPETREFSMGFATLSDAIGIALAGTLAIPTHNAICTRFIRN</sequence>
<proteinExistence type="inferred from homology"/>
<comment type="caution">
    <text evidence="8">The sequence shown here is derived from an EMBL/GenBank/DDBJ whole genome shotgun (WGS) entry which is preliminary data.</text>
</comment>
<dbReference type="PIRSF" id="PIRSF015974">
    <property type="entry name" value="CLN3_BTN1"/>
    <property type="match status" value="1"/>
</dbReference>
<keyword evidence="5 7" id="KW-1133">Transmembrane helix</keyword>
<evidence type="ECO:0000256" key="2">
    <source>
        <dbReference type="ARBA" id="ARBA00007467"/>
    </source>
</evidence>